<comment type="caution">
    <text evidence="2">The sequence shown here is derived from an EMBL/GenBank/DDBJ whole genome shotgun (WGS) entry which is preliminary data.</text>
</comment>
<reference evidence="2" key="1">
    <citation type="submission" date="2021-01" db="EMBL/GenBank/DDBJ databases">
        <title>Whole genome shotgun sequence of Actinoplanes cyaneus NBRC 14990.</title>
        <authorList>
            <person name="Komaki H."/>
            <person name="Tamura T."/>
        </authorList>
    </citation>
    <scope>NUCLEOTIDE SEQUENCE</scope>
    <source>
        <strain evidence="2">NBRC 14990</strain>
    </source>
</reference>
<feature type="region of interest" description="Disordered" evidence="1">
    <location>
        <begin position="1"/>
        <end position="24"/>
    </location>
</feature>
<accession>A0A919M5B7</accession>
<evidence type="ECO:0000256" key="1">
    <source>
        <dbReference type="SAM" id="MobiDB-lite"/>
    </source>
</evidence>
<evidence type="ECO:0000313" key="3">
    <source>
        <dbReference type="Proteomes" id="UP000619479"/>
    </source>
</evidence>
<dbReference type="RefSeq" id="WP_203740850.1">
    <property type="nucleotide sequence ID" value="NZ_BAAAUC010000016.1"/>
</dbReference>
<name>A0A919M5B7_9ACTN</name>
<dbReference type="Proteomes" id="UP000619479">
    <property type="component" value="Unassembled WGS sequence"/>
</dbReference>
<protein>
    <submittedName>
        <fullName evidence="2">Uncharacterized protein</fullName>
    </submittedName>
</protein>
<evidence type="ECO:0000313" key="2">
    <source>
        <dbReference type="EMBL" id="GID65063.1"/>
    </source>
</evidence>
<organism evidence="2 3">
    <name type="scientific">Actinoplanes cyaneus</name>
    <dbReference type="NCBI Taxonomy" id="52696"/>
    <lineage>
        <taxon>Bacteria</taxon>
        <taxon>Bacillati</taxon>
        <taxon>Actinomycetota</taxon>
        <taxon>Actinomycetes</taxon>
        <taxon>Micromonosporales</taxon>
        <taxon>Micromonosporaceae</taxon>
        <taxon>Actinoplanes</taxon>
    </lineage>
</organism>
<sequence>MSSYPEGQWQRALDTASAHPDPATREQARDRAASWLGAIRGMLGGRIRTGSRTPVTDLPAWVTIEVLHGGFASGRALADQPLQPWELAFLRRHGLPRSRQAMFDQLIAHPEELDTPSHVALPEEAALPVLAWLLRAGDEASALSLLGQILPFSGRLRFAPEPIGTGQVPGPETAWRATAGEVRAALERRRPNERVETMRTTLRVWNPFADRMLELWLRACVDGRAGVPRDLDWNRDARALLEEYAQLAAKHPPSRRHAGPKANLTVLRTAAQDVLAGRPWRRGLVQTVVDDMVRRRGPGFAALRARQARDAAIPPHHLAAHALAARLAGFPQHTGLVSLPPIEEGTPPSITAVVRRAVAAPVEELIDSGLVPSAEVLARLAPRIAAQAVSAAYPDPGLRALIAGNYLAFRNRRSLLLTNLESQVRLEELPWVRAVEGHKHPGESRAAVGAALRRLGGLTLRTFPGTLIPNPMVRELRQLSREAWLELPWVEELAADIFDGRFVVKFLHAAQLAGELLFGTIYEWYYGIDYRAIGRIDEQDARISPRFATLCRERAGVTTAWGAPAQNGMVIEQAQILTTHNLATLVKVGVALDPDGASRCFAAARRLAARPLGLTTVKDIAYAWRQMMFHLALSDDVAGFVAALPSDGPLGPAVAGLRAAVRGEQVQPFTGWSTKRHWMLPPR</sequence>
<keyword evidence="3" id="KW-1185">Reference proteome</keyword>
<dbReference type="EMBL" id="BOMH01000020">
    <property type="protein sequence ID" value="GID65063.1"/>
    <property type="molecule type" value="Genomic_DNA"/>
</dbReference>
<proteinExistence type="predicted"/>
<dbReference type="AlphaFoldDB" id="A0A919M5B7"/>
<gene>
    <name evidence="2" type="ORF">Acy02nite_29440</name>
</gene>